<dbReference type="Pfam" id="PF00903">
    <property type="entry name" value="Glyoxalase"/>
    <property type="match status" value="1"/>
</dbReference>
<protein>
    <recommendedName>
        <fullName evidence="1">Glyoxalase/fosfomycin resistance/dioxygenase domain-containing protein</fullName>
    </recommendedName>
</protein>
<dbReference type="AlphaFoldDB" id="A0A316FWV4"/>
<comment type="caution">
    <text evidence="2">The sequence shown here is derived from an EMBL/GenBank/DDBJ whole genome shotgun (WGS) entry which is preliminary data.</text>
</comment>
<dbReference type="InterPro" id="IPR029068">
    <property type="entry name" value="Glyas_Bleomycin-R_OHBP_Dase"/>
</dbReference>
<reference evidence="2 3" key="1">
    <citation type="submission" date="2018-05" db="EMBL/GenBank/DDBJ databases">
        <title>Genomic Encyclopedia of Type Strains, Phase IV (KMG-IV): sequencing the most valuable type-strain genomes for metagenomic binning, comparative biology and taxonomic classification.</title>
        <authorList>
            <person name="Goeker M."/>
        </authorList>
    </citation>
    <scope>NUCLEOTIDE SEQUENCE [LARGE SCALE GENOMIC DNA]</scope>
    <source>
        <strain evidence="2 3">DSM 25350</strain>
    </source>
</reference>
<dbReference type="RefSeq" id="WP_109762243.1">
    <property type="nucleotide sequence ID" value="NZ_QGGU01000003.1"/>
</dbReference>
<keyword evidence="3" id="KW-1185">Reference proteome</keyword>
<sequence length="115" mass="13441">MKTRDIRPFIPVKNLTLSKSFYEALGFKSNDSTSELTMISNDTCTFFLYPSDNANQENNFMFQLSVPNIEDTLRSIENVESLNIKYEPIKEERWGKVIYMWGPSGEMWHITELNC</sequence>
<dbReference type="Gene3D" id="3.10.180.10">
    <property type="entry name" value="2,3-Dihydroxybiphenyl 1,2-Dioxygenase, domain 1"/>
    <property type="match status" value="1"/>
</dbReference>
<dbReference type="OrthoDB" id="674527at2"/>
<evidence type="ECO:0000313" key="2">
    <source>
        <dbReference type="EMBL" id="PWK53181.1"/>
    </source>
</evidence>
<accession>A0A316FWV4</accession>
<dbReference type="Proteomes" id="UP000245790">
    <property type="component" value="Unassembled WGS sequence"/>
</dbReference>
<dbReference type="InterPro" id="IPR004360">
    <property type="entry name" value="Glyas_Fos-R_dOase_dom"/>
</dbReference>
<organism evidence="2 3">
    <name type="scientific">Pleionea mediterranea</name>
    <dbReference type="NCBI Taxonomy" id="523701"/>
    <lineage>
        <taxon>Bacteria</taxon>
        <taxon>Pseudomonadati</taxon>
        <taxon>Pseudomonadota</taxon>
        <taxon>Gammaproteobacteria</taxon>
        <taxon>Oceanospirillales</taxon>
        <taxon>Pleioneaceae</taxon>
        <taxon>Pleionea</taxon>
    </lineage>
</organism>
<evidence type="ECO:0000259" key="1">
    <source>
        <dbReference type="Pfam" id="PF00903"/>
    </source>
</evidence>
<dbReference type="EMBL" id="QGGU01000003">
    <property type="protein sequence ID" value="PWK53181.1"/>
    <property type="molecule type" value="Genomic_DNA"/>
</dbReference>
<name>A0A316FWV4_9GAMM</name>
<gene>
    <name evidence="2" type="ORF">C8D97_1034</name>
</gene>
<feature type="domain" description="Glyoxalase/fosfomycin resistance/dioxygenase" evidence="1">
    <location>
        <begin position="10"/>
        <end position="109"/>
    </location>
</feature>
<proteinExistence type="predicted"/>
<dbReference type="SUPFAM" id="SSF54593">
    <property type="entry name" value="Glyoxalase/Bleomycin resistance protein/Dihydroxybiphenyl dioxygenase"/>
    <property type="match status" value="1"/>
</dbReference>
<evidence type="ECO:0000313" key="3">
    <source>
        <dbReference type="Proteomes" id="UP000245790"/>
    </source>
</evidence>